<name>A0A917ZVI9_9ACTN</name>
<gene>
    <name evidence="2" type="ORF">GCM10012280_55160</name>
</gene>
<dbReference type="RefSeq" id="WP_189134519.1">
    <property type="nucleotide sequence ID" value="NZ_BMMS01000028.1"/>
</dbReference>
<dbReference type="EMBL" id="BMMS01000028">
    <property type="protein sequence ID" value="GGO96202.1"/>
    <property type="molecule type" value="Genomic_DNA"/>
</dbReference>
<comment type="caution">
    <text evidence="2">The sequence shown here is derived from an EMBL/GenBank/DDBJ whole genome shotgun (WGS) entry which is preliminary data.</text>
</comment>
<reference evidence="2" key="2">
    <citation type="submission" date="2020-09" db="EMBL/GenBank/DDBJ databases">
        <authorList>
            <person name="Sun Q."/>
            <person name="Zhou Y."/>
        </authorList>
    </citation>
    <scope>NUCLEOTIDE SEQUENCE</scope>
    <source>
        <strain evidence="2">CGMCC 4.7201</strain>
    </source>
</reference>
<dbReference type="InterPro" id="IPR016181">
    <property type="entry name" value="Acyl_CoA_acyltransferase"/>
</dbReference>
<evidence type="ECO:0000313" key="3">
    <source>
        <dbReference type="Proteomes" id="UP000641932"/>
    </source>
</evidence>
<dbReference type="InterPro" id="IPR000182">
    <property type="entry name" value="GNAT_dom"/>
</dbReference>
<proteinExistence type="predicted"/>
<feature type="domain" description="N-acetyltransferase" evidence="1">
    <location>
        <begin position="15"/>
        <end position="170"/>
    </location>
</feature>
<evidence type="ECO:0000259" key="1">
    <source>
        <dbReference type="PROSITE" id="PS51186"/>
    </source>
</evidence>
<dbReference type="Pfam" id="PF13527">
    <property type="entry name" value="Acetyltransf_9"/>
    <property type="match status" value="1"/>
</dbReference>
<accession>A0A917ZVI9</accession>
<dbReference type="GO" id="GO:0016747">
    <property type="term" value="F:acyltransferase activity, transferring groups other than amino-acyl groups"/>
    <property type="evidence" value="ECO:0007669"/>
    <property type="project" value="InterPro"/>
</dbReference>
<evidence type="ECO:0000313" key="2">
    <source>
        <dbReference type="EMBL" id="GGO96202.1"/>
    </source>
</evidence>
<keyword evidence="3" id="KW-1185">Reference proteome</keyword>
<dbReference type="PROSITE" id="PS51186">
    <property type="entry name" value="GNAT"/>
    <property type="match status" value="1"/>
</dbReference>
<sequence length="363" mass="38257">MNRGAADSGGTPEGLEIRELAAADEPEVLGLLSTSLAGGPTGERTSAFFSWKHRRGVFGPSPGLVAVADGRVVGLRLFLRWEFTLSGRTVRAVRPVDTATHPDFRGRGIFRALTLDLLEQVASGTDVVFNTPNANSLPGYLRMGWRRAGTVPIAVRPVRPGAFAAGLGGQLSRLRGGPPRPGAASARATAPGARCALPGAAEVVAAASGLKELLRERAEGDERARPARLGTERTPDFLRWRYAEAPGLDYRAVTVERAGELAGIAFCRPRARGGLTELTLSDVVVRPGDREAAARLLASVARGGGCDHVATHLAEGGEAASVGLRHGYLPVPRAGMVLAVRPAGQEPPRVHGWRFTLGDLEVF</sequence>
<dbReference type="SUPFAM" id="SSF55729">
    <property type="entry name" value="Acyl-CoA N-acyltransferases (Nat)"/>
    <property type="match status" value="1"/>
</dbReference>
<dbReference type="Gene3D" id="3.40.630.30">
    <property type="match status" value="1"/>
</dbReference>
<dbReference type="AlphaFoldDB" id="A0A917ZVI9"/>
<dbReference type="Proteomes" id="UP000641932">
    <property type="component" value="Unassembled WGS sequence"/>
</dbReference>
<protein>
    <recommendedName>
        <fullName evidence="1">N-acetyltransferase domain-containing protein</fullName>
    </recommendedName>
</protein>
<reference evidence="2" key="1">
    <citation type="journal article" date="2014" name="Int. J. Syst. Evol. Microbiol.">
        <title>Complete genome sequence of Corynebacterium casei LMG S-19264T (=DSM 44701T), isolated from a smear-ripened cheese.</title>
        <authorList>
            <consortium name="US DOE Joint Genome Institute (JGI-PGF)"/>
            <person name="Walter F."/>
            <person name="Albersmeier A."/>
            <person name="Kalinowski J."/>
            <person name="Ruckert C."/>
        </authorList>
    </citation>
    <scope>NUCLEOTIDE SEQUENCE</scope>
    <source>
        <strain evidence="2">CGMCC 4.7201</strain>
    </source>
</reference>
<organism evidence="2 3">
    <name type="scientific">Wenjunlia tyrosinilytica</name>
    <dbReference type="NCBI Taxonomy" id="1544741"/>
    <lineage>
        <taxon>Bacteria</taxon>
        <taxon>Bacillati</taxon>
        <taxon>Actinomycetota</taxon>
        <taxon>Actinomycetes</taxon>
        <taxon>Kitasatosporales</taxon>
        <taxon>Streptomycetaceae</taxon>
        <taxon>Wenjunlia</taxon>
    </lineage>
</organism>